<dbReference type="PROSITE" id="PS51371">
    <property type="entry name" value="CBS"/>
    <property type="match status" value="1"/>
</dbReference>
<dbReference type="Gene3D" id="1.10.3080.10">
    <property type="entry name" value="Clc chloride channel"/>
    <property type="match status" value="1"/>
</dbReference>
<evidence type="ECO:0000313" key="15">
    <source>
        <dbReference type="EMBL" id="GMI20493.1"/>
    </source>
</evidence>
<evidence type="ECO:0000256" key="11">
    <source>
        <dbReference type="RuleBase" id="RU361221"/>
    </source>
</evidence>
<comment type="caution">
    <text evidence="15">The sequence shown here is derived from an EMBL/GenBank/DDBJ whole genome shotgun (WGS) entry which is preliminary data.</text>
</comment>
<evidence type="ECO:0000256" key="3">
    <source>
        <dbReference type="ARBA" id="ARBA00022692"/>
    </source>
</evidence>
<comment type="caution">
    <text evidence="11">Lacks conserved residue(s) required for the propagation of feature annotation.</text>
</comment>
<evidence type="ECO:0000256" key="9">
    <source>
        <dbReference type="ARBA" id="ARBA00023214"/>
    </source>
</evidence>
<evidence type="ECO:0000256" key="4">
    <source>
        <dbReference type="ARBA" id="ARBA00022737"/>
    </source>
</evidence>
<feature type="chain" id="PRO_5040965168" description="Chloride channel protein" evidence="13">
    <location>
        <begin position="21"/>
        <end position="437"/>
    </location>
</feature>
<keyword evidence="7 10" id="KW-0129">CBS domain</keyword>
<evidence type="ECO:0000256" key="6">
    <source>
        <dbReference type="ARBA" id="ARBA00023065"/>
    </source>
</evidence>
<evidence type="ECO:0000256" key="5">
    <source>
        <dbReference type="ARBA" id="ARBA00022989"/>
    </source>
</evidence>
<feature type="transmembrane region" description="Helical" evidence="11">
    <location>
        <begin position="139"/>
        <end position="157"/>
    </location>
</feature>
<protein>
    <recommendedName>
        <fullName evidence="11">Chloride channel protein</fullName>
    </recommendedName>
</protein>
<comment type="subcellular location">
    <subcellularLocation>
        <location evidence="1 11">Membrane</location>
        <topology evidence="1 11">Multi-pass membrane protein</topology>
    </subcellularLocation>
</comment>
<proteinExistence type="inferred from homology"/>
<dbReference type="SUPFAM" id="SSF54631">
    <property type="entry name" value="CBS-domain pair"/>
    <property type="match status" value="1"/>
</dbReference>
<dbReference type="EMBL" id="BRXZ01008046">
    <property type="protein sequence ID" value="GMI20493.1"/>
    <property type="molecule type" value="Genomic_DNA"/>
</dbReference>
<feature type="domain" description="CBS" evidence="14">
    <location>
        <begin position="383"/>
        <end position="437"/>
    </location>
</feature>
<evidence type="ECO:0000256" key="10">
    <source>
        <dbReference type="PROSITE-ProRule" id="PRU00703"/>
    </source>
</evidence>
<gene>
    <name evidence="15" type="ORF">TrRE_jg7992</name>
</gene>
<dbReference type="Pfam" id="PF00654">
    <property type="entry name" value="Voltage_CLC"/>
    <property type="match status" value="1"/>
</dbReference>
<comment type="similarity">
    <text evidence="11">Belongs to the chloride channel (TC 2.A.49) family.</text>
</comment>
<evidence type="ECO:0000256" key="12">
    <source>
        <dbReference type="SAM" id="MobiDB-lite"/>
    </source>
</evidence>
<evidence type="ECO:0000313" key="16">
    <source>
        <dbReference type="Proteomes" id="UP001165082"/>
    </source>
</evidence>
<keyword evidence="6 11" id="KW-0406">Ion transport</keyword>
<dbReference type="PANTHER" id="PTHR11689:SF136">
    <property type="entry name" value="H(+)_CL(-) EXCHANGE TRANSPORTER 7"/>
    <property type="match status" value="1"/>
</dbReference>
<dbReference type="SUPFAM" id="SSF81340">
    <property type="entry name" value="Clc chloride channel"/>
    <property type="match status" value="1"/>
</dbReference>
<dbReference type="SMART" id="SM00116">
    <property type="entry name" value="CBS"/>
    <property type="match status" value="1"/>
</dbReference>
<keyword evidence="8 11" id="KW-0472">Membrane</keyword>
<keyword evidence="3 11" id="KW-0812">Transmembrane</keyword>
<keyword evidence="4" id="KW-0677">Repeat</keyword>
<accession>A0A9W7FWJ9</accession>
<dbReference type="PRINTS" id="PR00762">
    <property type="entry name" value="CLCHANNEL"/>
</dbReference>
<name>A0A9W7FWJ9_9STRA</name>
<dbReference type="Pfam" id="PF00571">
    <property type="entry name" value="CBS"/>
    <property type="match status" value="1"/>
</dbReference>
<dbReference type="Gene3D" id="3.10.580.10">
    <property type="entry name" value="CBS-domain"/>
    <property type="match status" value="1"/>
</dbReference>
<dbReference type="OrthoDB" id="428525at2759"/>
<dbReference type="Proteomes" id="UP001165082">
    <property type="component" value="Unassembled WGS sequence"/>
</dbReference>
<dbReference type="PANTHER" id="PTHR11689">
    <property type="entry name" value="CHLORIDE CHANNEL PROTEIN CLC FAMILY MEMBER"/>
    <property type="match status" value="1"/>
</dbReference>
<dbReference type="InterPro" id="IPR051280">
    <property type="entry name" value="Cl-channel/antiporter"/>
</dbReference>
<dbReference type="InterPro" id="IPR014743">
    <property type="entry name" value="Cl-channel_core"/>
</dbReference>
<dbReference type="InterPro" id="IPR000644">
    <property type="entry name" value="CBS_dom"/>
</dbReference>
<dbReference type="GO" id="GO:0005254">
    <property type="term" value="F:chloride channel activity"/>
    <property type="evidence" value="ECO:0007669"/>
    <property type="project" value="UniProtKB-UniRule"/>
</dbReference>
<keyword evidence="9 11" id="KW-0868">Chloride</keyword>
<feature type="transmembrane region" description="Helical" evidence="11">
    <location>
        <begin position="113"/>
        <end position="132"/>
    </location>
</feature>
<keyword evidence="16" id="KW-1185">Reference proteome</keyword>
<feature type="transmembrane region" description="Helical" evidence="11">
    <location>
        <begin position="89"/>
        <end position="107"/>
    </location>
</feature>
<evidence type="ECO:0000256" key="8">
    <source>
        <dbReference type="ARBA" id="ARBA00023136"/>
    </source>
</evidence>
<keyword evidence="2 11" id="KW-0813">Transport</keyword>
<dbReference type="InterPro" id="IPR046342">
    <property type="entry name" value="CBS_dom_sf"/>
</dbReference>
<keyword evidence="13" id="KW-0732">Signal</keyword>
<reference evidence="15" key="1">
    <citation type="submission" date="2022-07" db="EMBL/GenBank/DDBJ databases">
        <title>Genome analysis of Parmales, a sister group of diatoms, reveals the evolutionary specialization of diatoms from phago-mixotrophs to photoautotrophs.</title>
        <authorList>
            <person name="Ban H."/>
            <person name="Sato S."/>
            <person name="Yoshikawa S."/>
            <person name="Kazumasa Y."/>
            <person name="Nakamura Y."/>
            <person name="Ichinomiya M."/>
            <person name="Saitoh K."/>
            <person name="Sato N."/>
            <person name="Blanc-Mathieu R."/>
            <person name="Endo H."/>
            <person name="Kuwata A."/>
            <person name="Ogata H."/>
        </authorList>
    </citation>
    <scope>NUCLEOTIDE SEQUENCE</scope>
</reference>
<evidence type="ECO:0000256" key="13">
    <source>
        <dbReference type="SAM" id="SignalP"/>
    </source>
</evidence>
<feature type="region of interest" description="Disordered" evidence="12">
    <location>
        <begin position="320"/>
        <end position="339"/>
    </location>
</feature>
<evidence type="ECO:0000256" key="2">
    <source>
        <dbReference type="ARBA" id="ARBA00022448"/>
    </source>
</evidence>
<evidence type="ECO:0000256" key="1">
    <source>
        <dbReference type="ARBA" id="ARBA00004141"/>
    </source>
</evidence>
<feature type="signal peptide" evidence="13">
    <location>
        <begin position="1"/>
        <end position="20"/>
    </location>
</feature>
<organism evidence="15 16">
    <name type="scientific">Triparma retinervis</name>
    <dbReference type="NCBI Taxonomy" id="2557542"/>
    <lineage>
        <taxon>Eukaryota</taxon>
        <taxon>Sar</taxon>
        <taxon>Stramenopiles</taxon>
        <taxon>Ochrophyta</taxon>
        <taxon>Bolidophyceae</taxon>
        <taxon>Parmales</taxon>
        <taxon>Triparmaceae</taxon>
        <taxon>Triparma</taxon>
    </lineage>
</organism>
<dbReference type="AlphaFoldDB" id="A0A9W7FWJ9"/>
<keyword evidence="5 11" id="KW-1133">Transmembrane helix</keyword>
<dbReference type="InterPro" id="IPR001807">
    <property type="entry name" value="ClC"/>
</dbReference>
<dbReference type="GO" id="GO:0016020">
    <property type="term" value="C:membrane"/>
    <property type="evidence" value="ECO:0007669"/>
    <property type="project" value="UniProtKB-SubCell"/>
</dbReference>
<evidence type="ECO:0000256" key="7">
    <source>
        <dbReference type="ARBA" id="ARBA00023122"/>
    </source>
</evidence>
<evidence type="ECO:0000259" key="14">
    <source>
        <dbReference type="PROSITE" id="PS51371"/>
    </source>
</evidence>
<sequence length="437" mass="47578">MTFWLPILFSYFACRTPTSPSSPSDDDWAPWLQDDDDDGGGEDEFVDDFGSRFNCGVNQTNELASVFFGSREEAIKNILRDPQTFDERTLLVVGFLFLPLLLLTFGTHIPCGLFMPTILIGGSLGGYSGIIIERHFMPGVSPATFALVGATALLGGIQRSTVSLCVIIMEGTGETKFLIPIVITTVVSKWVGDHFTEGIYEIGMELKGYPYLDHHIHKAWDQGEVGEVMTREVVSVGTRCTAGEIEEILNNTTHNGFPRSTSDNDWAEFYSSSGSGIVPVRSASDDTNGGPSKFVGLRRNNLSFVSEPVTAALAVGNDCKFAGGPRPPPPSPPRGRDSAHRQSLLLDTVYVIKDDLRVDSERLPTVKVAEGDLGRLVNVGGVMNVAPHTVKPNTPLSRAYRLFTNMGLRHLTVVDGGGRVAGMVTRKDILKEKMKTH</sequence>